<dbReference type="eggNOG" id="ENOG502SBM3">
    <property type="taxonomic scope" value="Eukaryota"/>
</dbReference>
<dbReference type="InterPro" id="IPR036770">
    <property type="entry name" value="Ankyrin_rpt-contain_sf"/>
</dbReference>
<dbReference type="Pfam" id="PF11929">
    <property type="entry name" value="DUF3447"/>
    <property type="match status" value="1"/>
</dbReference>
<dbReference type="VEuPathDB" id="TrichDB:TVAG_TEG_DS113221_1_2"/>
<dbReference type="RefSeq" id="XP_001579185.1">
    <property type="nucleotide sequence ID" value="XM_001579135.1"/>
</dbReference>
<evidence type="ECO:0000313" key="2">
    <source>
        <dbReference type="EMBL" id="EAY18199.1"/>
    </source>
</evidence>
<feature type="domain" description="DUF3447" evidence="1">
    <location>
        <begin position="197"/>
        <end position="262"/>
    </location>
</feature>
<dbReference type="PANTHER" id="PTHR24182">
    <property type="entry name" value="ANKYRIN REPEAT AND SOCS BOX CONTAINING 4"/>
    <property type="match status" value="1"/>
</dbReference>
<dbReference type="AlphaFoldDB" id="A2DN22"/>
<dbReference type="SUPFAM" id="SSF48403">
    <property type="entry name" value="Ankyrin repeat"/>
    <property type="match status" value="1"/>
</dbReference>
<organism evidence="2 3">
    <name type="scientific">Trichomonas vaginalis (strain ATCC PRA-98 / G3)</name>
    <dbReference type="NCBI Taxonomy" id="412133"/>
    <lineage>
        <taxon>Eukaryota</taxon>
        <taxon>Metamonada</taxon>
        <taxon>Parabasalia</taxon>
        <taxon>Trichomonadida</taxon>
        <taxon>Trichomonadidae</taxon>
        <taxon>Trichomonas</taxon>
    </lineage>
</organism>
<dbReference type="InterPro" id="IPR020683">
    <property type="entry name" value="DUF3447"/>
</dbReference>
<sequence length="289" mass="34343">MSDLMDTTSKYDELRGTYKYYIDLYIALFHLKTEKEEELISIYKLIKTELIDSTKYLPKYIMRDILRVILYNNRYAKSYLFLAKLIYDDYHVSEVDNIPFISNYLFNEEYQIKLDKSQYIRDNIDGFLDIHTENTIYRAIMLNDVENFIFFTEREGFNKYQNLQSCLYPFSNFGHSLPELCCYHGAVDCFKLLRTKFNSRITPKCLEFSFLGGNQEIMSECLKYQEPDEECMKYAILSHNIDFVTFLMNEYEIQVSIPKSCTEALRASIHHLAVLTLYKTGNVYFTIQP</sequence>
<dbReference type="PANTHER" id="PTHR24182:SF13">
    <property type="entry name" value="LD18443P"/>
    <property type="match status" value="1"/>
</dbReference>
<accession>A2DN22</accession>
<proteinExistence type="predicted"/>
<dbReference type="Proteomes" id="UP000001542">
    <property type="component" value="Unassembled WGS sequence"/>
</dbReference>
<reference evidence="2" key="1">
    <citation type="submission" date="2006-10" db="EMBL/GenBank/DDBJ databases">
        <authorList>
            <person name="Amadeo P."/>
            <person name="Zhao Q."/>
            <person name="Wortman J."/>
            <person name="Fraser-Liggett C."/>
            <person name="Carlton J."/>
        </authorList>
    </citation>
    <scope>NUCLEOTIDE SEQUENCE</scope>
    <source>
        <strain evidence="2">G3</strain>
    </source>
</reference>
<evidence type="ECO:0000313" key="3">
    <source>
        <dbReference type="Proteomes" id="UP000001542"/>
    </source>
</evidence>
<keyword evidence="3" id="KW-1185">Reference proteome</keyword>
<name>A2DN22_TRIV3</name>
<dbReference type="EMBL" id="DS113221">
    <property type="protein sequence ID" value="EAY18199.1"/>
    <property type="molecule type" value="Genomic_DNA"/>
</dbReference>
<dbReference type="SMR" id="A2DN22"/>
<dbReference type="InParanoid" id="A2DN22"/>
<gene>
    <name evidence="2" type="ORF">TVAG_122650</name>
</gene>
<dbReference type="KEGG" id="tva:5463705"/>
<protein>
    <recommendedName>
        <fullName evidence="1">DUF3447 domain-containing protein</fullName>
    </recommendedName>
</protein>
<reference evidence="2" key="2">
    <citation type="journal article" date="2007" name="Science">
        <title>Draft genome sequence of the sexually transmitted pathogen Trichomonas vaginalis.</title>
        <authorList>
            <person name="Carlton J.M."/>
            <person name="Hirt R.P."/>
            <person name="Silva J.C."/>
            <person name="Delcher A.L."/>
            <person name="Schatz M."/>
            <person name="Zhao Q."/>
            <person name="Wortman J.R."/>
            <person name="Bidwell S.L."/>
            <person name="Alsmark U.C.M."/>
            <person name="Besteiro S."/>
            <person name="Sicheritz-Ponten T."/>
            <person name="Noel C.J."/>
            <person name="Dacks J.B."/>
            <person name="Foster P.G."/>
            <person name="Simillion C."/>
            <person name="Van de Peer Y."/>
            <person name="Miranda-Saavedra D."/>
            <person name="Barton G.J."/>
            <person name="Westrop G.D."/>
            <person name="Mueller S."/>
            <person name="Dessi D."/>
            <person name="Fiori P.L."/>
            <person name="Ren Q."/>
            <person name="Paulsen I."/>
            <person name="Zhang H."/>
            <person name="Bastida-Corcuera F.D."/>
            <person name="Simoes-Barbosa A."/>
            <person name="Brown M.T."/>
            <person name="Hayes R.D."/>
            <person name="Mukherjee M."/>
            <person name="Okumura C.Y."/>
            <person name="Schneider R."/>
            <person name="Smith A.J."/>
            <person name="Vanacova S."/>
            <person name="Villalvazo M."/>
            <person name="Haas B.J."/>
            <person name="Pertea M."/>
            <person name="Feldblyum T.V."/>
            <person name="Utterback T.R."/>
            <person name="Shu C.L."/>
            <person name="Osoegawa K."/>
            <person name="de Jong P.J."/>
            <person name="Hrdy I."/>
            <person name="Horvathova L."/>
            <person name="Zubacova Z."/>
            <person name="Dolezal P."/>
            <person name="Malik S.B."/>
            <person name="Logsdon J.M. Jr."/>
            <person name="Henze K."/>
            <person name="Gupta A."/>
            <person name="Wang C.C."/>
            <person name="Dunne R.L."/>
            <person name="Upcroft J.A."/>
            <person name="Upcroft P."/>
            <person name="White O."/>
            <person name="Salzberg S.L."/>
            <person name="Tang P."/>
            <person name="Chiu C.-H."/>
            <person name="Lee Y.-S."/>
            <person name="Embley T.M."/>
            <person name="Coombs G.H."/>
            <person name="Mottram J.C."/>
            <person name="Tachezy J."/>
            <person name="Fraser-Liggett C.M."/>
            <person name="Johnson P.J."/>
        </authorList>
    </citation>
    <scope>NUCLEOTIDE SEQUENCE [LARGE SCALE GENOMIC DNA]</scope>
    <source>
        <strain evidence="2">G3</strain>
    </source>
</reference>
<evidence type="ECO:0000259" key="1">
    <source>
        <dbReference type="Pfam" id="PF11929"/>
    </source>
</evidence>
<dbReference type="VEuPathDB" id="TrichDB:TVAGG3_1010900"/>